<sequence length="93" mass="9490">MAARPALAAALAPLAGALTPVIHTHLPDRADLDQAASDTAGRAGQEGRARRTAGLILYETPAEMAARHVAGGAALIEALAGWRDMARGLLDLA</sequence>
<accession>A0A0F8ZF34</accession>
<protein>
    <submittedName>
        <fullName evidence="2">Uncharacterized protein</fullName>
    </submittedName>
</protein>
<organism evidence="2">
    <name type="scientific">marine sediment metagenome</name>
    <dbReference type="NCBI Taxonomy" id="412755"/>
    <lineage>
        <taxon>unclassified sequences</taxon>
        <taxon>metagenomes</taxon>
        <taxon>ecological metagenomes</taxon>
    </lineage>
</organism>
<dbReference type="AlphaFoldDB" id="A0A0F8ZF34"/>
<proteinExistence type="predicted"/>
<feature type="region of interest" description="Disordered" evidence="1">
    <location>
        <begin position="29"/>
        <end position="48"/>
    </location>
</feature>
<comment type="caution">
    <text evidence="2">The sequence shown here is derived from an EMBL/GenBank/DDBJ whole genome shotgun (WGS) entry which is preliminary data.</text>
</comment>
<feature type="non-terminal residue" evidence="2">
    <location>
        <position position="93"/>
    </location>
</feature>
<dbReference type="EMBL" id="LAZR01051719">
    <property type="protein sequence ID" value="KKK84565.1"/>
    <property type="molecule type" value="Genomic_DNA"/>
</dbReference>
<evidence type="ECO:0000256" key="1">
    <source>
        <dbReference type="SAM" id="MobiDB-lite"/>
    </source>
</evidence>
<reference evidence="2" key="1">
    <citation type="journal article" date="2015" name="Nature">
        <title>Complex archaea that bridge the gap between prokaryotes and eukaryotes.</title>
        <authorList>
            <person name="Spang A."/>
            <person name="Saw J.H."/>
            <person name="Jorgensen S.L."/>
            <person name="Zaremba-Niedzwiedzka K."/>
            <person name="Martijn J."/>
            <person name="Lind A.E."/>
            <person name="van Eijk R."/>
            <person name="Schleper C."/>
            <person name="Guy L."/>
            <person name="Ettema T.J."/>
        </authorList>
    </citation>
    <scope>NUCLEOTIDE SEQUENCE</scope>
</reference>
<name>A0A0F8ZF34_9ZZZZ</name>
<evidence type="ECO:0000313" key="2">
    <source>
        <dbReference type="EMBL" id="KKK84565.1"/>
    </source>
</evidence>
<gene>
    <name evidence="2" type="ORF">LCGC14_2782080</name>
</gene>